<reference evidence="1 2" key="1">
    <citation type="submission" date="2017-10" db="EMBL/GenBank/DDBJ databases">
        <title>The draft genome sequence of Lewinella nigricans NBRC 102662.</title>
        <authorList>
            <person name="Wang K."/>
        </authorList>
    </citation>
    <scope>NUCLEOTIDE SEQUENCE [LARGE SCALE GENOMIC DNA]</scope>
    <source>
        <strain evidence="1 2">NBRC 102662</strain>
    </source>
</reference>
<proteinExistence type="predicted"/>
<dbReference type="InterPro" id="IPR015943">
    <property type="entry name" value="WD40/YVTN_repeat-like_dom_sf"/>
</dbReference>
<evidence type="ECO:0000313" key="1">
    <source>
        <dbReference type="EMBL" id="PHN07523.1"/>
    </source>
</evidence>
<keyword evidence="2" id="KW-1185">Reference proteome</keyword>
<dbReference type="RefSeq" id="WP_099148973.1">
    <property type="nucleotide sequence ID" value="NZ_PDUD01000009.1"/>
</dbReference>
<evidence type="ECO:0000313" key="2">
    <source>
        <dbReference type="Proteomes" id="UP000223913"/>
    </source>
</evidence>
<dbReference type="OrthoDB" id="1093345at2"/>
<gene>
    <name evidence="1" type="ORF">CRP01_05325</name>
</gene>
<organism evidence="1 2">
    <name type="scientific">Flavilitoribacter nigricans (strain ATCC 23147 / DSM 23189 / NBRC 102662 / NCIMB 1420 / SS-2)</name>
    <name type="common">Lewinella nigricans</name>
    <dbReference type="NCBI Taxonomy" id="1122177"/>
    <lineage>
        <taxon>Bacteria</taxon>
        <taxon>Pseudomonadati</taxon>
        <taxon>Bacteroidota</taxon>
        <taxon>Saprospiria</taxon>
        <taxon>Saprospirales</taxon>
        <taxon>Lewinellaceae</taxon>
        <taxon>Flavilitoribacter</taxon>
    </lineage>
</organism>
<dbReference type="Gene3D" id="2.130.10.10">
    <property type="entry name" value="YVTN repeat-like/Quinoprotein amine dehydrogenase"/>
    <property type="match status" value="1"/>
</dbReference>
<accession>A0A2D0NIE5</accession>
<dbReference type="SUPFAM" id="SSF63829">
    <property type="entry name" value="Calcium-dependent phosphotriesterase"/>
    <property type="match status" value="1"/>
</dbReference>
<evidence type="ECO:0008006" key="3">
    <source>
        <dbReference type="Google" id="ProtNLM"/>
    </source>
</evidence>
<protein>
    <recommendedName>
        <fullName evidence="3">WD40 repeat domain-containing protein</fullName>
    </recommendedName>
</protein>
<dbReference type="EMBL" id="PDUD01000009">
    <property type="protein sequence ID" value="PHN07523.1"/>
    <property type="molecule type" value="Genomic_DNA"/>
</dbReference>
<sequence length="867" mass="97096">MQRKLIYTIGILGFLGLAVWALDRWSIFPILPAAATDIVPSEASVVVTLSGMESGLMLGDGAEENAWQRSISLLPGLDEDLRNINSLIDTLFPSRTAIDRADGLVSIVPVGNGRVAGTWIFDLRNMGGNLEPEEWLRAKRLRFQSSSFRGQLVYTIDLGDGDKVALSKFRNLLILAKLPFQVEAALATEGNTDHWIDELLPSENPDALCSVYLHPRNWKDLIDQLFTPAGRPVAYTWSDWLERCRIDVFPEQDGYRLEGNSLSDGEWLDNQVPPAALESDLWGMLPANTAGIRALNVGDPLTYFRLHHSGSVRRFQRFFLPWIQGPLLELTLRPFNAQMEERQLYFFGFTDQTSVREALNEWMEEVGVLQTEDYQGFQLTQVYENESLFPFSDESWDNPWWTIVGNYVVLATNQNSLESWVDQYVVGNALPLTETVRQITLSESGGQFAFFLDWKQWRTGWQYLVENGDWARTLPALGQLALRVKTEGRRGKISGLWRPGAELQEAGDLSWRQVLSNRVAAGPWLVREAAGKPQIAAQDATNRLYLLDEAGRIKWQQTLDGKILSPIKTLQVGNVPALTFNTANAIHLVDMDGKPISPFPLELRNPTALPQTVIDFSDDRNYNFFAVSTDGCVYGYELNGGAVPGWNPLCQLGEITQPLLHFQHDNKDYLALRNTNGTLRAFARDGSPRLLGDFPPGPAHSSLQYQLLAGRERIVSCTDSGVVEVLPLIGDPIQIRLPVGNNLGVRMIYEDFRGDDRKDYLLSSGNALALHTYNDRGLVRQFERSFPQKVDRIFKVDQPGKDASQIGLLLESSGKIYLLSPEGEVVNGFPLAGSTSFFIVDLFQAGEPHLIVGYQDEILAYRMAALQ</sequence>
<dbReference type="AlphaFoldDB" id="A0A2D0NIE5"/>
<comment type="caution">
    <text evidence="1">The sequence shown here is derived from an EMBL/GenBank/DDBJ whole genome shotgun (WGS) entry which is preliminary data.</text>
</comment>
<name>A0A2D0NIE5_FLAN2</name>
<dbReference type="Proteomes" id="UP000223913">
    <property type="component" value="Unassembled WGS sequence"/>
</dbReference>